<proteinExistence type="predicted"/>
<organism evidence="5 6">
    <name type="scientific">Cupriavidus malaysiensis</name>
    <dbReference type="NCBI Taxonomy" id="367825"/>
    <lineage>
        <taxon>Bacteria</taxon>
        <taxon>Pseudomonadati</taxon>
        <taxon>Pseudomonadota</taxon>
        <taxon>Betaproteobacteria</taxon>
        <taxon>Burkholderiales</taxon>
        <taxon>Burkholderiaceae</taxon>
        <taxon>Cupriavidus</taxon>
    </lineage>
</organism>
<gene>
    <name evidence="5" type="ORF">BKK80_23200</name>
</gene>
<dbReference type="PANTHER" id="PTHR30136:SF24">
    <property type="entry name" value="HTH-TYPE TRANSCRIPTIONAL REPRESSOR ALLR"/>
    <property type="match status" value="1"/>
</dbReference>
<dbReference type="EMBL" id="CP017755">
    <property type="protein sequence ID" value="AOZ08807.1"/>
    <property type="molecule type" value="Genomic_DNA"/>
</dbReference>
<dbReference type="SMART" id="SM00346">
    <property type="entry name" value="HTH_ICLR"/>
    <property type="match status" value="1"/>
</dbReference>
<dbReference type="Gene3D" id="1.10.10.10">
    <property type="entry name" value="Winged helix-like DNA-binding domain superfamily/Winged helix DNA-binding domain"/>
    <property type="match status" value="1"/>
</dbReference>
<evidence type="ECO:0000313" key="6">
    <source>
        <dbReference type="Proteomes" id="UP000177515"/>
    </source>
</evidence>
<sequence>MSSSSKMLSILDLFSVESPVWSSDAICGVIGCSAPTGYRYLRELVEAGLLSRLGNGSYTLGPRVMTLDYQLRTVDPFFRIGQPLMRELSEQTGCDCVMTRIFDEEIVDTHRESAGGGLDLAYGRGRPRPLFKGAAPKVILATQTRPRLARLFEKHAAEIREAGMGTDFEAFWRGMQAIRKAGYYVSRGELEPQMSSLGVPLFASGAQAIGALGLVAPLSRFEFMDQAKLLERLQATAQKISGTVAEQAVSDQADG</sequence>
<name>A0ABM6FAR8_9BURK</name>
<dbReference type="InterPro" id="IPR014757">
    <property type="entry name" value="Tscrpt_reg_IclR_C"/>
</dbReference>
<keyword evidence="2" id="KW-0238">DNA-binding</keyword>
<feature type="domain" description="IclR-ED" evidence="4">
    <location>
        <begin position="63"/>
        <end position="246"/>
    </location>
</feature>
<evidence type="ECO:0000313" key="5">
    <source>
        <dbReference type="EMBL" id="AOZ08807.1"/>
    </source>
</evidence>
<dbReference type="Pfam" id="PF01614">
    <property type="entry name" value="IclR_C"/>
    <property type="match status" value="1"/>
</dbReference>
<dbReference type="InterPro" id="IPR005471">
    <property type="entry name" value="Tscrpt_reg_IclR_N"/>
</dbReference>
<dbReference type="RefSeq" id="WP_071016703.1">
    <property type="nucleotide sequence ID" value="NZ_CP017755.1"/>
</dbReference>
<reference evidence="5 6" key="1">
    <citation type="submission" date="2016-10" db="EMBL/GenBank/DDBJ databases">
        <title>Complete genome sequences of three Cupriavidus strains isolated from various Malaysian environments.</title>
        <authorList>
            <person name="Abdullah A.A.-A."/>
            <person name="Shafie N.A.H."/>
            <person name="Lau N.S."/>
        </authorList>
    </citation>
    <scope>NUCLEOTIDE SEQUENCE [LARGE SCALE GENOMIC DNA]</scope>
    <source>
        <strain evidence="5 6">USMAA1020</strain>
    </source>
</reference>
<dbReference type="SUPFAM" id="SSF46785">
    <property type="entry name" value="Winged helix' DNA-binding domain"/>
    <property type="match status" value="1"/>
</dbReference>
<dbReference type="InterPro" id="IPR036388">
    <property type="entry name" value="WH-like_DNA-bd_sf"/>
</dbReference>
<accession>A0ABM6FAR8</accession>
<evidence type="ECO:0000256" key="3">
    <source>
        <dbReference type="ARBA" id="ARBA00023163"/>
    </source>
</evidence>
<dbReference type="PANTHER" id="PTHR30136">
    <property type="entry name" value="HELIX-TURN-HELIX TRANSCRIPTIONAL REGULATOR, ICLR FAMILY"/>
    <property type="match status" value="1"/>
</dbReference>
<dbReference type="Gene3D" id="3.30.450.40">
    <property type="match status" value="1"/>
</dbReference>
<evidence type="ECO:0000259" key="4">
    <source>
        <dbReference type="PROSITE" id="PS51078"/>
    </source>
</evidence>
<evidence type="ECO:0000256" key="2">
    <source>
        <dbReference type="ARBA" id="ARBA00023125"/>
    </source>
</evidence>
<dbReference type="InterPro" id="IPR050707">
    <property type="entry name" value="HTH_MetabolicPath_Reg"/>
</dbReference>
<dbReference type="SUPFAM" id="SSF55781">
    <property type="entry name" value="GAF domain-like"/>
    <property type="match status" value="1"/>
</dbReference>
<dbReference type="PROSITE" id="PS51078">
    <property type="entry name" value="ICLR_ED"/>
    <property type="match status" value="1"/>
</dbReference>
<evidence type="ECO:0000256" key="1">
    <source>
        <dbReference type="ARBA" id="ARBA00023015"/>
    </source>
</evidence>
<dbReference type="InterPro" id="IPR036390">
    <property type="entry name" value="WH_DNA-bd_sf"/>
</dbReference>
<keyword evidence="1" id="KW-0805">Transcription regulation</keyword>
<keyword evidence="6" id="KW-1185">Reference proteome</keyword>
<dbReference type="InterPro" id="IPR029016">
    <property type="entry name" value="GAF-like_dom_sf"/>
</dbReference>
<protein>
    <submittedName>
        <fullName evidence="5">IclR family transcriptional regulator</fullName>
    </submittedName>
</protein>
<dbReference type="Proteomes" id="UP000177515">
    <property type="component" value="Chromosome 2"/>
</dbReference>
<keyword evidence="3" id="KW-0804">Transcription</keyword>